<accession>A0ABQ9XSD5</accession>
<sequence>MSFTPLIDDTILLFLHFPPPLVVRFFLPTLSSLWNPTSLVALLRVMMTVLLITTAPFGDCHSLKELCRPVRQLKFDGEGSSPESITSTGCECLEWLNIPTGFGSALAHSNTRVAFDHYQTQLRQHIPTARSFEIPHFTPTMLRFLPDEVNITRDTIFKIGGLTRDLNQQKAHSIVFETEMMTVLGKMIFRNVRLVRVREEACVCGQCWDCDGDGALWNFGRCGSSSVGIIVFGGL</sequence>
<dbReference type="Proteomes" id="UP001281761">
    <property type="component" value="Unassembled WGS sequence"/>
</dbReference>
<comment type="caution">
    <text evidence="1">The sequence shown here is derived from an EMBL/GenBank/DDBJ whole genome shotgun (WGS) entry which is preliminary data.</text>
</comment>
<gene>
    <name evidence="1" type="ORF">BLNAU_11137</name>
</gene>
<keyword evidence="2" id="KW-1185">Reference proteome</keyword>
<evidence type="ECO:0000313" key="2">
    <source>
        <dbReference type="Proteomes" id="UP001281761"/>
    </source>
</evidence>
<protein>
    <submittedName>
        <fullName evidence="1">Uncharacterized protein</fullName>
    </submittedName>
</protein>
<proteinExistence type="predicted"/>
<reference evidence="1 2" key="1">
    <citation type="journal article" date="2022" name="bioRxiv">
        <title>Genomics of Preaxostyla Flagellates Illuminates Evolutionary Transitions and the Path Towards Mitochondrial Loss.</title>
        <authorList>
            <person name="Novak L.V.F."/>
            <person name="Treitli S.C."/>
            <person name="Pyrih J."/>
            <person name="Halakuc P."/>
            <person name="Pipaliya S.V."/>
            <person name="Vacek V."/>
            <person name="Brzon O."/>
            <person name="Soukal P."/>
            <person name="Eme L."/>
            <person name="Dacks J.B."/>
            <person name="Karnkowska A."/>
            <person name="Elias M."/>
            <person name="Hampl V."/>
        </authorList>
    </citation>
    <scope>NUCLEOTIDE SEQUENCE [LARGE SCALE GENOMIC DNA]</scope>
    <source>
        <strain evidence="1">NAU3</strain>
        <tissue evidence="1">Gut</tissue>
    </source>
</reference>
<organism evidence="1 2">
    <name type="scientific">Blattamonas nauphoetae</name>
    <dbReference type="NCBI Taxonomy" id="2049346"/>
    <lineage>
        <taxon>Eukaryota</taxon>
        <taxon>Metamonada</taxon>
        <taxon>Preaxostyla</taxon>
        <taxon>Oxymonadida</taxon>
        <taxon>Blattamonas</taxon>
    </lineage>
</organism>
<name>A0ABQ9XSD5_9EUKA</name>
<evidence type="ECO:0000313" key="1">
    <source>
        <dbReference type="EMBL" id="KAK2953877.1"/>
    </source>
</evidence>
<dbReference type="EMBL" id="JARBJD010000085">
    <property type="protein sequence ID" value="KAK2953877.1"/>
    <property type="molecule type" value="Genomic_DNA"/>
</dbReference>